<gene>
    <name evidence="2" type="ORF">UX70_C0001G0975</name>
</gene>
<evidence type="ECO:0000313" key="3">
    <source>
        <dbReference type="Proteomes" id="UP000035656"/>
    </source>
</evidence>
<keyword evidence="1" id="KW-0472">Membrane</keyword>
<keyword evidence="1" id="KW-0812">Transmembrane</keyword>
<reference evidence="2 3" key="1">
    <citation type="journal article" date="2015" name="Nature">
        <title>rRNA introns, odd ribosomes, and small enigmatic genomes across a large radiation of phyla.</title>
        <authorList>
            <person name="Brown C.T."/>
            <person name="Hug L.A."/>
            <person name="Thomas B.C."/>
            <person name="Sharon I."/>
            <person name="Castelle C.J."/>
            <person name="Singh A."/>
            <person name="Wilkins M.J."/>
            <person name="Williams K.H."/>
            <person name="Banfield J.F."/>
        </authorList>
    </citation>
    <scope>NUCLEOTIDE SEQUENCE [LARGE SCALE GENOMIC DNA]</scope>
</reference>
<evidence type="ECO:0000313" key="2">
    <source>
        <dbReference type="EMBL" id="AKM78672.1"/>
    </source>
</evidence>
<feature type="transmembrane region" description="Helical" evidence="1">
    <location>
        <begin position="82"/>
        <end position="103"/>
    </location>
</feature>
<sequence>MHLPHPITYYRNWKYKNTALLFASIILFFSIAETQFIHNAVTHIGTLGYPGIFLAGMFYISTFTVAPALAILYAFTSVYSPLTIALIAGLGSLLGDLILFRFFKDSVVEELKPLFHKLEDSSTFYRLFHTPYFFWLTPILGAFIIASPFPDEVGIGMLGISRINYWQFIALSFVLDGAGIFLILHAARLF</sequence>
<evidence type="ECO:0000256" key="1">
    <source>
        <dbReference type="SAM" id="Phobius"/>
    </source>
</evidence>
<dbReference type="KEGG" id="pwo:UX70_C0001G0975"/>
<feature type="transmembrane region" description="Helical" evidence="1">
    <location>
        <begin position="53"/>
        <end position="76"/>
    </location>
</feature>
<keyword evidence="1" id="KW-1133">Transmembrane helix</keyword>
<protein>
    <recommendedName>
        <fullName evidence="4">TVP38/TMEM64 family membrane protein</fullName>
    </recommendedName>
</protein>
<name>A0A0G4AVC1_9BACT</name>
<feature type="transmembrane region" description="Helical" evidence="1">
    <location>
        <begin position="165"/>
        <end position="187"/>
    </location>
</feature>
<accession>A0A0G4AVC1</accession>
<feature type="transmembrane region" description="Helical" evidence="1">
    <location>
        <begin position="124"/>
        <end position="145"/>
    </location>
</feature>
<organism evidence="2 3">
    <name type="scientific">Candidatus Wolfebacteria bacterium GW2011_GWB1_47_1</name>
    <dbReference type="NCBI Taxonomy" id="1619007"/>
    <lineage>
        <taxon>Bacteria</taxon>
        <taxon>Candidatus Wolfeibacteriota</taxon>
    </lineage>
</organism>
<dbReference type="EMBL" id="CP011209">
    <property type="protein sequence ID" value="AKM78672.1"/>
    <property type="molecule type" value="Genomic_DNA"/>
</dbReference>
<dbReference type="AlphaFoldDB" id="A0A0G4AVC1"/>
<dbReference type="Proteomes" id="UP000035656">
    <property type="component" value="Chromosome"/>
</dbReference>
<evidence type="ECO:0008006" key="4">
    <source>
        <dbReference type="Google" id="ProtNLM"/>
    </source>
</evidence>
<feature type="transmembrane region" description="Helical" evidence="1">
    <location>
        <begin position="20"/>
        <end position="41"/>
    </location>
</feature>
<proteinExistence type="predicted"/>